<dbReference type="InterPro" id="IPR006427">
    <property type="entry name" value="Portal_HK97"/>
</dbReference>
<keyword evidence="3" id="KW-1185">Reference proteome</keyword>
<reference evidence="2" key="1">
    <citation type="submission" date="2021-02" db="EMBL/GenBank/DDBJ databases">
        <title>Skermanella TT6 skin isolate.</title>
        <authorList>
            <person name="Lee K."/>
            <person name="Ganzorig M."/>
        </authorList>
    </citation>
    <scope>NUCLEOTIDE SEQUENCE</scope>
    <source>
        <strain evidence="2">TT6</strain>
    </source>
</reference>
<gene>
    <name evidence="2" type="ORF">IGS68_33555</name>
</gene>
<feature type="compositionally biased region" description="Acidic residues" evidence="1">
    <location>
        <begin position="424"/>
        <end position="437"/>
    </location>
</feature>
<evidence type="ECO:0000313" key="3">
    <source>
        <dbReference type="Proteomes" id="UP000595197"/>
    </source>
</evidence>
<dbReference type="Gene3D" id="3.40.140.120">
    <property type="match status" value="1"/>
</dbReference>
<dbReference type="RefSeq" id="WP_201083190.1">
    <property type="nucleotide sequence ID" value="NZ_CP067422.1"/>
</dbReference>
<dbReference type="NCBIfam" id="TIGR01537">
    <property type="entry name" value="portal_HK97"/>
    <property type="match status" value="1"/>
</dbReference>
<name>A0ABX7BHJ0_9PROT</name>
<dbReference type="Proteomes" id="UP000595197">
    <property type="component" value="Plasmid pTT6-2"/>
</dbReference>
<proteinExistence type="predicted"/>
<geneLocation type="plasmid" evidence="2 3">
    <name>pTT6-2</name>
</geneLocation>
<sequence length="437" mass="47273">MNILNRLAGWVSEIRSSPENPSTSLANPHEWLVSWLGGTTDSGVTVTEVSAMQSAAVFACVRVIAETVASLPLHLYENTADGSTKVSAGVYHRMLAIEPNPMQSAVSFREVMASHLAIWGNSYCEITRNGRGEAVELWPLPPDRTEPKLVEIDGSPRLVYKVVATDGAVRILPSEDVLHVPLFGDGLKGFSPIAQSRNAIGLSMAAEKFGSSFYRNNGVPGTILMSPKALSDVAAKRIRESFNASHQGAGNAFKTMVLEDGLDVKSLGIPPADAQHLENRRFQLEEIARVFRVPLSFLQSSIGNTFASSEAQDLHFAKYCIAPYIVRIEAEINRKIFVGAAASKYFVKFNLNALMRGVYKDRIDGLTKGIQSGLYTPNEARALEDLPPVEPGDQIFLQQNMAGVQAIADGTAGNAVKNATNTTDPEEPAAEDSEETP</sequence>
<dbReference type="Gene3D" id="1.20.1270.210">
    <property type="match status" value="1"/>
</dbReference>
<organism evidence="2 3">
    <name type="scientific">Skermanella cutis</name>
    <dbReference type="NCBI Taxonomy" id="2775420"/>
    <lineage>
        <taxon>Bacteria</taxon>
        <taxon>Pseudomonadati</taxon>
        <taxon>Pseudomonadota</taxon>
        <taxon>Alphaproteobacteria</taxon>
        <taxon>Rhodospirillales</taxon>
        <taxon>Azospirillaceae</taxon>
        <taxon>Skermanella</taxon>
    </lineage>
</organism>
<accession>A0ABX7BHJ0</accession>
<protein>
    <submittedName>
        <fullName evidence="2">Phage portal protein</fullName>
    </submittedName>
</protein>
<dbReference type="Pfam" id="PF04860">
    <property type="entry name" value="Phage_portal"/>
    <property type="match status" value="1"/>
</dbReference>
<dbReference type="InterPro" id="IPR006944">
    <property type="entry name" value="Phage/GTA_portal"/>
</dbReference>
<keyword evidence="2" id="KW-0614">Plasmid</keyword>
<feature type="region of interest" description="Disordered" evidence="1">
    <location>
        <begin position="413"/>
        <end position="437"/>
    </location>
</feature>
<evidence type="ECO:0000313" key="2">
    <source>
        <dbReference type="EMBL" id="QQP93549.1"/>
    </source>
</evidence>
<evidence type="ECO:0000256" key="1">
    <source>
        <dbReference type="SAM" id="MobiDB-lite"/>
    </source>
</evidence>
<dbReference type="EMBL" id="CP067422">
    <property type="protein sequence ID" value="QQP93549.1"/>
    <property type="molecule type" value="Genomic_DNA"/>
</dbReference>
<dbReference type="Gene3D" id="3.30.1120.70">
    <property type="match status" value="1"/>
</dbReference>